<protein>
    <submittedName>
        <fullName evidence="2">Uncharacterized protein</fullName>
    </submittedName>
</protein>
<proteinExistence type="predicted"/>
<keyword evidence="1" id="KW-0812">Transmembrane</keyword>
<comment type="caution">
    <text evidence="2">The sequence shown here is derived from an EMBL/GenBank/DDBJ whole genome shotgun (WGS) entry which is preliminary data.</text>
</comment>
<evidence type="ECO:0000313" key="3">
    <source>
        <dbReference type="Proteomes" id="UP000178565"/>
    </source>
</evidence>
<sequence>MGFYSKKILIIFYSIFFILLSAAWVYTRFSTIYGIFVAAFLVDLLSFIIVLYTSNKLLKLISLSLITIISLPICLYTLFATAIMFSWPFSQDNLTFLFRIFSNILAFTYLSFPIFTLFRPNR</sequence>
<feature type="transmembrane region" description="Helical" evidence="1">
    <location>
        <begin position="60"/>
        <end position="84"/>
    </location>
</feature>
<organism evidence="2 3">
    <name type="scientific">Candidatus Daviesbacteria bacterium RIFCSPLOWO2_01_FULL_39_12</name>
    <dbReference type="NCBI Taxonomy" id="1797785"/>
    <lineage>
        <taxon>Bacteria</taxon>
        <taxon>Candidatus Daviesiibacteriota</taxon>
    </lineage>
</organism>
<evidence type="ECO:0000313" key="2">
    <source>
        <dbReference type="EMBL" id="OGE43937.1"/>
    </source>
</evidence>
<evidence type="ECO:0000256" key="1">
    <source>
        <dbReference type="SAM" id="Phobius"/>
    </source>
</evidence>
<dbReference type="EMBL" id="MFDM01000011">
    <property type="protein sequence ID" value="OGE43937.1"/>
    <property type="molecule type" value="Genomic_DNA"/>
</dbReference>
<feature type="transmembrane region" description="Helical" evidence="1">
    <location>
        <begin position="7"/>
        <end position="26"/>
    </location>
</feature>
<feature type="transmembrane region" description="Helical" evidence="1">
    <location>
        <begin position="96"/>
        <end position="118"/>
    </location>
</feature>
<dbReference type="STRING" id="1797785.A3B45_02835"/>
<accession>A0A1F5KSM6</accession>
<gene>
    <name evidence="2" type="ORF">A3B45_02835</name>
</gene>
<keyword evidence="1" id="KW-0472">Membrane</keyword>
<dbReference type="Proteomes" id="UP000178565">
    <property type="component" value="Unassembled WGS sequence"/>
</dbReference>
<name>A0A1F5KSM6_9BACT</name>
<dbReference type="AlphaFoldDB" id="A0A1F5KSM6"/>
<reference evidence="2 3" key="1">
    <citation type="journal article" date="2016" name="Nat. Commun.">
        <title>Thousands of microbial genomes shed light on interconnected biogeochemical processes in an aquifer system.</title>
        <authorList>
            <person name="Anantharaman K."/>
            <person name="Brown C.T."/>
            <person name="Hug L.A."/>
            <person name="Sharon I."/>
            <person name="Castelle C.J."/>
            <person name="Probst A.J."/>
            <person name="Thomas B.C."/>
            <person name="Singh A."/>
            <person name="Wilkins M.J."/>
            <person name="Karaoz U."/>
            <person name="Brodie E.L."/>
            <person name="Williams K.H."/>
            <person name="Hubbard S.S."/>
            <person name="Banfield J.F."/>
        </authorList>
    </citation>
    <scope>NUCLEOTIDE SEQUENCE [LARGE SCALE GENOMIC DNA]</scope>
</reference>
<keyword evidence="1" id="KW-1133">Transmembrane helix</keyword>
<feature type="transmembrane region" description="Helical" evidence="1">
    <location>
        <begin position="32"/>
        <end position="53"/>
    </location>
</feature>